<evidence type="ECO:0000313" key="1">
    <source>
        <dbReference type="EMBL" id="QBQ18421.1"/>
    </source>
</evidence>
<dbReference type="GO" id="GO:0019079">
    <property type="term" value="P:viral genome replication"/>
    <property type="evidence" value="ECO:0007669"/>
    <property type="project" value="InterPro"/>
</dbReference>
<organism evidence="1 2">
    <name type="scientific">Tai Forest hepadnavirus</name>
    <dbReference type="NCBI Taxonomy" id="2557875"/>
    <lineage>
        <taxon>Viruses</taxon>
        <taxon>Riboviria</taxon>
        <taxon>Pararnavirae</taxon>
        <taxon>Artverviricota</taxon>
        <taxon>Revtraviricetes</taxon>
        <taxon>Blubervirales</taxon>
        <taxon>Hepadnaviridae</taxon>
    </lineage>
</organism>
<keyword evidence="2" id="KW-1185">Reference proteome</keyword>
<dbReference type="GeneID" id="80533932"/>
<reference evidence="1 2" key="1">
    <citation type="journal article" date="2019" name="Viruses">
        <title>A Novel Orthohepadnavirus Identified in a Dead Maxwell#s Duiker (Philantomba maxwellii) in Tai National Park, Cote d#Ivoire.</title>
        <authorList>
            <person name="Gogarten J."/>
            <person name="Ulrich M."/>
            <person name="Bhuva N."/>
            <person name="Garcia J."/>
            <person name="Jain K."/>
            <person name="Lee B."/>
            <person name="Loehrich T."/>
            <person name="Oleynik A."/>
            <person name="Couacy-Hymann E."/>
            <person name="Fuh Neba T."/>
            <person name="Mishra N."/>
            <person name="Briese T."/>
            <person name="Calvignac-Spencer S."/>
            <person name="Lipkin W."/>
            <person name="Leendertz F."/>
        </authorList>
    </citation>
    <scope>NUCLEOTIDE SEQUENCE [LARGE SCALE GENOMIC DNA]</scope>
    <source>
        <strain evidence="1">Tai</strain>
    </source>
</reference>
<dbReference type="Proteomes" id="UP000501027">
    <property type="component" value="Segment"/>
</dbReference>
<protein>
    <submittedName>
        <fullName evidence="1">X protein</fullName>
    </submittedName>
</protein>
<dbReference type="EMBL" id="MK620908">
    <property type="protein sequence ID" value="QBQ18421.1"/>
    <property type="molecule type" value="Genomic_DNA"/>
</dbReference>
<dbReference type="RefSeq" id="YP_010796442.1">
    <property type="nucleotide sequence ID" value="NC_076026.1"/>
</dbReference>
<accession>A0A482KHS7</accession>
<dbReference type="InterPro" id="IPR000236">
    <property type="entry name" value="Transactivation_prot_X"/>
</dbReference>
<dbReference type="KEGG" id="vg:80533932"/>
<proteinExistence type="predicted"/>
<name>A0A482KHS7_9HEPA</name>
<sequence>MAARLRCRLDPSRNILHLRPVGPQSSGRSISRSSRLSPLPAAAALRSFHRSHVPLRSLPSCAWSPAGPCVLRFTCADLRRCMGAPMNFARWHGRRMRGLTVGTLNRWQDFYHGLFMQLWEDQGWSERLCTYVLGGCRHKLVPTL</sequence>
<evidence type="ECO:0000313" key="2">
    <source>
        <dbReference type="Proteomes" id="UP000501027"/>
    </source>
</evidence>
<dbReference type="Pfam" id="PF00739">
    <property type="entry name" value="X"/>
    <property type="match status" value="1"/>
</dbReference>